<feature type="region of interest" description="Disordered" evidence="1">
    <location>
        <begin position="607"/>
        <end position="637"/>
    </location>
</feature>
<accession>A0A4R0RA24</accession>
<dbReference type="Proteomes" id="UP000292702">
    <property type="component" value="Unassembled WGS sequence"/>
</dbReference>
<feature type="compositionally biased region" description="Low complexity" evidence="1">
    <location>
        <begin position="532"/>
        <end position="543"/>
    </location>
</feature>
<dbReference type="EMBL" id="RWJN01000219">
    <property type="protein sequence ID" value="TCD64730.1"/>
    <property type="molecule type" value="Genomic_DNA"/>
</dbReference>
<feature type="compositionally biased region" description="Low complexity" evidence="1">
    <location>
        <begin position="501"/>
        <end position="518"/>
    </location>
</feature>
<feature type="compositionally biased region" description="Basic and acidic residues" evidence="1">
    <location>
        <begin position="611"/>
        <end position="620"/>
    </location>
</feature>
<keyword evidence="3" id="KW-1185">Reference proteome</keyword>
<name>A0A4R0RA24_9APHY</name>
<evidence type="ECO:0000313" key="2">
    <source>
        <dbReference type="EMBL" id="TCD64730.1"/>
    </source>
</evidence>
<proteinExistence type="predicted"/>
<organism evidence="2 3">
    <name type="scientific">Steccherinum ochraceum</name>
    <dbReference type="NCBI Taxonomy" id="92696"/>
    <lineage>
        <taxon>Eukaryota</taxon>
        <taxon>Fungi</taxon>
        <taxon>Dikarya</taxon>
        <taxon>Basidiomycota</taxon>
        <taxon>Agaricomycotina</taxon>
        <taxon>Agaricomycetes</taxon>
        <taxon>Polyporales</taxon>
        <taxon>Steccherinaceae</taxon>
        <taxon>Steccherinum</taxon>
    </lineage>
</organism>
<comment type="caution">
    <text evidence="2">The sequence shown here is derived from an EMBL/GenBank/DDBJ whole genome shotgun (WGS) entry which is preliminary data.</text>
</comment>
<evidence type="ECO:0000313" key="3">
    <source>
        <dbReference type="Proteomes" id="UP000292702"/>
    </source>
</evidence>
<gene>
    <name evidence="2" type="ORF">EIP91_003686</name>
</gene>
<sequence length="637" mass="70336">MEVETARDLSALSRNIQELRDSFRSLVKVAHGGWPDQSLAATPIPRMQRLGTMCARLIGEYLEEEVNSSVGNGDEKMIDDGANLDALEELYEDIPQHYRRYAMVSHALKYILDQCPHYPTLLWVLLDVTVAFRLVAQTERLIHELCLAAFCLNSKGPEPLPQISSSLCGDHFIALYDKCCGSGPNAYPLITNASFAAIVASAASQSPTPSLAIWKSSPVITVVRDIRDEEFPTFTRLATVLAHEAAKSKHPDNLVPHLQTWLMIVFNHLISHDASTTNQAQDDFAAVVEFLLAFPASRLFKRTTSSTLADYFLSLTVYCLALPVLGFSSPETQKSLRDVVKDSSPVAGSYDLLATKIILKSELFSSSPSQEIVLPDVASWACVLRSHSLCRHEALFCSSVLSRVERLLRRAPSSSTSAQNRMIRALETMRDDLVVRIEEAERLSFNQSAEQDVNMDPTQWRWEDLTGCWIRQSPIVDRRKKPKTHRELAGIGLGLVPKAPSSTSSSSSTSSFSRSSMSPEADDDYTPPSSPSPSVASQHSRSPGPSSGEDLLRAYSLLHPQTASPIHFDTMLADAHSHCTMLHAADTRGPIKPRERIFDRSASSLNVDSLRSPDRSHASSDDLALSYSSPMAPRSWR</sequence>
<protein>
    <submittedName>
        <fullName evidence="2">Uncharacterized protein</fullName>
    </submittedName>
</protein>
<dbReference type="OrthoDB" id="3158032at2759"/>
<dbReference type="AlphaFoldDB" id="A0A4R0RA24"/>
<reference evidence="2 3" key="1">
    <citation type="submission" date="2018-11" db="EMBL/GenBank/DDBJ databases">
        <title>Genome assembly of Steccherinum ochraceum LE-BIN_3174, the white-rot fungus of the Steccherinaceae family (The Residual Polyporoid clade, Polyporales, Basidiomycota).</title>
        <authorList>
            <person name="Fedorova T.V."/>
            <person name="Glazunova O.A."/>
            <person name="Landesman E.O."/>
            <person name="Moiseenko K.V."/>
            <person name="Psurtseva N.V."/>
            <person name="Savinova O.S."/>
            <person name="Shakhova N.V."/>
            <person name="Tyazhelova T.V."/>
            <person name="Vasina D.V."/>
        </authorList>
    </citation>
    <scope>NUCLEOTIDE SEQUENCE [LARGE SCALE GENOMIC DNA]</scope>
    <source>
        <strain evidence="2 3">LE-BIN_3174</strain>
    </source>
</reference>
<evidence type="ECO:0000256" key="1">
    <source>
        <dbReference type="SAM" id="MobiDB-lite"/>
    </source>
</evidence>
<feature type="region of interest" description="Disordered" evidence="1">
    <location>
        <begin position="479"/>
        <end position="550"/>
    </location>
</feature>